<feature type="chain" id="PRO_5044131738" evidence="1">
    <location>
        <begin position="20"/>
        <end position="89"/>
    </location>
</feature>
<protein>
    <submittedName>
        <fullName evidence="2">Uncharacterized protein</fullName>
    </submittedName>
</protein>
<organism evidence="2 3">
    <name type="scientific">Bursaphelenchus okinawaensis</name>
    <dbReference type="NCBI Taxonomy" id="465554"/>
    <lineage>
        <taxon>Eukaryota</taxon>
        <taxon>Metazoa</taxon>
        <taxon>Ecdysozoa</taxon>
        <taxon>Nematoda</taxon>
        <taxon>Chromadorea</taxon>
        <taxon>Rhabditida</taxon>
        <taxon>Tylenchina</taxon>
        <taxon>Tylenchomorpha</taxon>
        <taxon>Aphelenchoidea</taxon>
        <taxon>Aphelenchoididae</taxon>
        <taxon>Bursaphelenchus</taxon>
    </lineage>
</organism>
<keyword evidence="1" id="KW-0732">Signal</keyword>
<dbReference type="AlphaFoldDB" id="A0A811LJI2"/>
<feature type="signal peptide" evidence="1">
    <location>
        <begin position="1"/>
        <end position="19"/>
    </location>
</feature>
<name>A0A811LJI2_9BILA</name>
<keyword evidence="3" id="KW-1185">Reference proteome</keyword>
<evidence type="ECO:0000256" key="1">
    <source>
        <dbReference type="SAM" id="SignalP"/>
    </source>
</evidence>
<dbReference type="EMBL" id="CAJFDH010000006">
    <property type="protein sequence ID" value="CAD5227760.1"/>
    <property type="molecule type" value="Genomic_DNA"/>
</dbReference>
<dbReference type="Proteomes" id="UP000614601">
    <property type="component" value="Unassembled WGS sequence"/>
</dbReference>
<comment type="caution">
    <text evidence="2">The sequence shown here is derived from an EMBL/GenBank/DDBJ whole genome shotgun (WGS) entry which is preliminary data.</text>
</comment>
<accession>A0A811LJI2</accession>
<reference evidence="2" key="1">
    <citation type="submission" date="2020-09" db="EMBL/GenBank/DDBJ databases">
        <authorList>
            <person name="Kikuchi T."/>
        </authorList>
    </citation>
    <scope>NUCLEOTIDE SEQUENCE</scope>
    <source>
        <strain evidence="2">SH1</strain>
    </source>
</reference>
<gene>
    <name evidence="2" type="ORF">BOKJ2_LOCUS12334</name>
</gene>
<evidence type="ECO:0000313" key="3">
    <source>
        <dbReference type="Proteomes" id="UP000614601"/>
    </source>
</evidence>
<dbReference type="Proteomes" id="UP000783686">
    <property type="component" value="Unassembled WGS sequence"/>
</dbReference>
<proteinExistence type="predicted"/>
<evidence type="ECO:0000313" key="2">
    <source>
        <dbReference type="EMBL" id="CAD5227760.1"/>
    </source>
</evidence>
<sequence length="89" mass="10279">MKFISILLLISLLITISTALPNVRNLVYFSSGIRPTPDALDTVFREKRQHGFGGFENRFNDNRQEREHGRVKALNREHELDFVPFHPSG</sequence>
<dbReference type="EMBL" id="CAJFCW020000006">
    <property type="protein sequence ID" value="CAG9123597.1"/>
    <property type="molecule type" value="Genomic_DNA"/>
</dbReference>